<dbReference type="RefSeq" id="WP_072594630.1">
    <property type="nucleotide sequence ID" value="NZ_CABMKR010000010.1"/>
</dbReference>
<evidence type="ECO:0000313" key="5">
    <source>
        <dbReference type="Proteomes" id="UP000195967"/>
    </source>
</evidence>
<dbReference type="Proteomes" id="UP000594630">
    <property type="component" value="Chromosome"/>
</dbReference>
<gene>
    <name evidence="1" type="ORF">A3835_09655</name>
    <name evidence="2" type="ORF">B9N62_08040</name>
    <name evidence="3" type="ORF">CVT06_07725</name>
</gene>
<accession>A0A1L9R134</accession>
<dbReference type="EMBL" id="CP049274">
    <property type="protein sequence ID" value="QPH84977.1"/>
    <property type="molecule type" value="Genomic_DNA"/>
</dbReference>
<evidence type="ECO:0000313" key="6">
    <source>
        <dbReference type="Proteomes" id="UP000594630"/>
    </source>
</evidence>
<protein>
    <submittedName>
        <fullName evidence="3">MarR family transcriptional regulator</fullName>
    </submittedName>
</protein>
<evidence type="ECO:0000313" key="4">
    <source>
        <dbReference type="Proteomes" id="UP000192671"/>
    </source>
</evidence>
<sequence length="67" mass="8062">MKKIHYKLIFSVLEILSSKNSLTRADICDHLKISKAYLSQIISNRYLIKNQIFSKRIKKWQKMQQLH</sequence>
<dbReference type="Proteomes" id="UP000192671">
    <property type="component" value="Unassembled WGS sequence"/>
</dbReference>
<dbReference type="EMBL" id="NDYO01000010">
    <property type="protein sequence ID" value="OUT10932.1"/>
    <property type="molecule type" value="Genomic_DNA"/>
</dbReference>
<dbReference type="Proteomes" id="UP000195967">
    <property type="component" value="Unassembled WGS sequence"/>
</dbReference>
<proteinExistence type="predicted"/>
<evidence type="ECO:0000313" key="2">
    <source>
        <dbReference type="EMBL" id="OUT10932.1"/>
    </source>
</evidence>
<reference evidence="3" key="4">
    <citation type="submission" date="2020-02" db="EMBL/GenBank/DDBJ databases">
        <title>Analysis of Completed Campylobacter concisus Genomes Identified Genomospecies Features, Novel plasmids and Their Association with Severe Ulcerative Colitis.</title>
        <authorList>
            <person name="Zhang L."/>
        </authorList>
    </citation>
    <scope>NUCLEOTIDE SEQUENCE</scope>
    <source>
        <strain evidence="3">P10CDO-S2</strain>
    </source>
</reference>
<evidence type="ECO:0000313" key="3">
    <source>
        <dbReference type="EMBL" id="QPH84977.1"/>
    </source>
</evidence>
<reference evidence="1 4" key="1">
    <citation type="journal article" date="2017" name="Gene Rep">
        <title>The ribosomal RNA operon (rrn) of Campylobacter concisus supports molecular typing to genomospecies level.</title>
        <authorList>
            <person name="Huq M."/>
            <person name="Van T.T.H."/>
            <person name="Gurtler V."/>
            <person name="Elshagmani E."/>
            <person name="Allemailem K.S."/>
            <person name="Smooker P.M."/>
            <person name="Istivan T.S."/>
        </authorList>
    </citation>
    <scope>NUCLEOTIDE SEQUENCE [LARGE SCALE GENOMIC DNA]</scope>
    <source>
        <strain evidence="1 4">RCH 26</strain>
    </source>
</reference>
<reference evidence="3 6" key="3">
    <citation type="journal article" date="2018" name="Emerg. Microbes Infect.">
        <title>Genomic analysis of oral Campylobacter concisus strains identified a potential bacterial molecular marker associated with active Crohn's disease.</title>
        <authorList>
            <person name="Liu F."/>
            <person name="Ma R."/>
            <person name="Tay C.Y.A."/>
            <person name="Octavia S."/>
            <person name="Lan R."/>
            <person name="Chung H.K.L."/>
            <person name="Riordan S.M."/>
            <person name="Grimm M.C."/>
            <person name="Leong R.W."/>
            <person name="Tanaka M.M."/>
            <person name="Connor S."/>
            <person name="Zhang L."/>
        </authorList>
    </citation>
    <scope>NUCLEOTIDE SEQUENCE [LARGE SCALE GENOMIC DNA]</scope>
    <source>
        <strain evidence="3 6">P10CDO-S2</strain>
    </source>
</reference>
<evidence type="ECO:0000313" key="1">
    <source>
        <dbReference type="EMBL" id="ORI09459.1"/>
    </source>
</evidence>
<dbReference type="AlphaFoldDB" id="A0A1L9R134"/>
<name>A0A1L9R134_9BACT</name>
<organism evidence="2 5">
    <name type="scientific">Campylobacter concisus</name>
    <dbReference type="NCBI Taxonomy" id="199"/>
    <lineage>
        <taxon>Bacteria</taxon>
        <taxon>Pseudomonadati</taxon>
        <taxon>Campylobacterota</taxon>
        <taxon>Epsilonproteobacteria</taxon>
        <taxon>Campylobacterales</taxon>
        <taxon>Campylobacteraceae</taxon>
        <taxon>Campylobacter</taxon>
    </lineage>
</organism>
<dbReference type="EMBL" id="LVWL01000010">
    <property type="protein sequence ID" value="ORI09459.1"/>
    <property type="molecule type" value="Genomic_DNA"/>
</dbReference>
<reference evidence="2 5" key="2">
    <citation type="submission" date="2017-04" db="EMBL/GenBank/DDBJ databases">
        <title>Complete genome of Campylobacter concisus ATCC 33237T and draft genomes for an additional eight well characterized C. concisus strains.</title>
        <authorList>
            <person name="Cornelius A.J."/>
            <person name="Miller W.G."/>
            <person name="Lastovica A.J."/>
            <person name="On S.L."/>
            <person name="French N.P."/>
            <person name="Vandenberg O."/>
            <person name="Biggs P.J."/>
        </authorList>
    </citation>
    <scope>NUCLEOTIDE SEQUENCE [LARGE SCALE GENOMIC DNA]</scope>
    <source>
        <strain evidence="2 5">Lasto28.99</strain>
    </source>
</reference>